<dbReference type="InterPro" id="IPR005064">
    <property type="entry name" value="BUG"/>
</dbReference>
<sequence>MQIVNRTVGQGTTAPTQTSQSRHDGYTICSAAMSGLAIAPHLFEVSYDLDSFSNLPGIARFLYGIPVRAESPYGNIQERCSSQSPPSG</sequence>
<evidence type="ECO:0000313" key="4">
    <source>
        <dbReference type="Proteomes" id="UP000603940"/>
    </source>
</evidence>
<name>A0ABR7R499_9PROT</name>
<dbReference type="Pfam" id="PF03401">
    <property type="entry name" value="TctC"/>
    <property type="match status" value="1"/>
</dbReference>
<feature type="compositionally biased region" description="Polar residues" evidence="2">
    <location>
        <begin position="1"/>
        <end position="20"/>
    </location>
</feature>
<dbReference type="EMBL" id="JACTUZ010000015">
    <property type="protein sequence ID" value="MBC9176600.1"/>
    <property type="molecule type" value="Genomic_DNA"/>
</dbReference>
<accession>A0ABR7R499</accession>
<comment type="similarity">
    <text evidence="1">Belongs to the UPF0065 (bug) family.</text>
</comment>
<comment type="caution">
    <text evidence="3">The sequence shown here is derived from an EMBL/GenBank/DDBJ whole genome shotgun (WGS) entry which is preliminary data.</text>
</comment>
<dbReference type="InterPro" id="IPR042100">
    <property type="entry name" value="Bug_dom1"/>
</dbReference>
<evidence type="ECO:0000313" key="3">
    <source>
        <dbReference type="EMBL" id="MBC9176600.1"/>
    </source>
</evidence>
<keyword evidence="4" id="KW-1185">Reference proteome</keyword>
<evidence type="ECO:0000256" key="1">
    <source>
        <dbReference type="ARBA" id="ARBA00006987"/>
    </source>
</evidence>
<dbReference type="Proteomes" id="UP000603940">
    <property type="component" value="Unassembled WGS sequence"/>
</dbReference>
<protein>
    <submittedName>
        <fullName evidence="3">Uncharacterized protein</fullName>
    </submittedName>
</protein>
<organism evidence="3 4">
    <name type="scientific">Pseudoroseomonas ludipueritiae</name>
    <dbReference type="NCBI Taxonomy" id="198093"/>
    <lineage>
        <taxon>Bacteria</taxon>
        <taxon>Pseudomonadati</taxon>
        <taxon>Pseudomonadota</taxon>
        <taxon>Alphaproteobacteria</taxon>
        <taxon>Acetobacterales</taxon>
        <taxon>Acetobacteraceae</taxon>
        <taxon>Pseudoroseomonas</taxon>
    </lineage>
</organism>
<dbReference type="Gene3D" id="3.40.190.10">
    <property type="entry name" value="Periplasmic binding protein-like II"/>
    <property type="match status" value="1"/>
</dbReference>
<dbReference type="RefSeq" id="WP_187777753.1">
    <property type="nucleotide sequence ID" value="NZ_JACTUZ010000015.1"/>
</dbReference>
<feature type="region of interest" description="Disordered" evidence="2">
    <location>
        <begin position="1"/>
        <end position="23"/>
    </location>
</feature>
<evidence type="ECO:0000256" key="2">
    <source>
        <dbReference type="SAM" id="MobiDB-lite"/>
    </source>
</evidence>
<dbReference type="Gene3D" id="3.40.190.150">
    <property type="entry name" value="Bordetella uptake gene, domain 1"/>
    <property type="match status" value="1"/>
</dbReference>
<proteinExistence type="inferred from homology"/>
<gene>
    <name evidence="3" type="ORF">IBL25_06550</name>
</gene>
<reference evidence="3 4" key="1">
    <citation type="journal article" date="2009" name="Int. J. Syst. Evol. Microbiol.">
        <title>Transfer of Teichococcus ludipueritiae and Muricoccus roseus to the genus Roseomonas, as Roseomonas ludipueritiae comb. nov. and Roseomonas rosea comb. nov., respectively, and emended description of the genus Roseomonas.</title>
        <authorList>
            <person name="Sanchez-Porro C."/>
            <person name="Gallego V."/>
            <person name="Busse H.J."/>
            <person name="Kampfer P."/>
            <person name="Ventosa A."/>
        </authorList>
    </citation>
    <scope>NUCLEOTIDE SEQUENCE [LARGE SCALE GENOMIC DNA]</scope>
    <source>
        <strain evidence="3 4">DSM 14915</strain>
    </source>
</reference>